<organism evidence="1 2">
    <name type="scientific">Burkholderia puraquae</name>
    <dbReference type="NCBI Taxonomy" id="1904757"/>
    <lineage>
        <taxon>Bacteria</taxon>
        <taxon>Pseudomonadati</taxon>
        <taxon>Pseudomonadota</taxon>
        <taxon>Betaproteobacteria</taxon>
        <taxon>Burkholderiales</taxon>
        <taxon>Burkholderiaceae</taxon>
        <taxon>Burkholderia</taxon>
        <taxon>Burkholderia cepacia complex</taxon>
    </lineage>
</organism>
<dbReference type="OrthoDB" id="7618855at2"/>
<dbReference type="Proteomes" id="UP000193146">
    <property type="component" value="Unassembled WGS sequence"/>
</dbReference>
<name>A0A1X1P6C9_9BURK</name>
<dbReference type="RefSeq" id="WP_085043299.1">
    <property type="nucleotide sequence ID" value="NZ_CADIKG010000030.1"/>
</dbReference>
<reference evidence="1 2" key="1">
    <citation type="submission" date="2017-04" db="EMBL/GenBank/DDBJ databases">
        <title>Burkholderia puraquae sp. nov., a novel Burkholderia cepacia complex species from hospital setting samples.</title>
        <authorList>
            <person name="Martina P."/>
            <person name="Leguizamon M."/>
            <person name="Prieto C."/>
            <person name="Sousa S."/>
            <person name="Montanaro P."/>
            <person name="Draghi W."/>
            <person name="Staembler M."/>
            <person name="Bettiol M."/>
            <person name="Figoli C."/>
            <person name="Palau J."/>
            <person name="Alvarez F."/>
            <person name="Benetti S."/>
            <person name="Anchat E."/>
            <person name="Vescina C."/>
            <person name="Ferreras J."/>
            <person name="Lasch P."/>
            <person name="Lagares A."/>
            <person name="Zorreguieta A."/>
            <person name="Yantorno O."/>
            <person name="Bosch A."/>
        </authorList>
    </citation>
    <scope>NUCLEOTIDE SEQUENCE [LARGE SCALE GENOMIC DNA]</scope>
    <source>
        <strain evidence="1 2">CAMPA 1040</strain>
    </source>
</reference>
<sequence>MPRASDIEPCAPGSVVISGLTLGFLTQRVGLMSVNHGWLEVPMSMQRNGVPDAFRFVIARLPAYLTMRNAGIDDTHAAHRRTGWVGPVSPLAI</sequence>
<keyword evidence="2" id="KW-1185">Reference proteome</keyword>
<evidence type="ECO:0000313" key="1">
    <source>
        <dbReference type="EMBL" id="ORT80199.1"/>
    </source>
</evidence>
<evidence type="ECO:0000313" key="2">
    <source>
        <dbReference type="Proteomes" id="UP000193146"/>
    </source>
</evidence>
<gene>
    <name evidence="1" type="ORF">B7G54_35210</name>
</gene>
<dbReference type="EMBL" id="NBYX01000033">
    <property type="protein sequence ID" value="ORT80199.1"/>
    <property type="molecule type" value="Genomic_DNA"/>
</dbReference>
<dbReference type="AlphaFoldDB" id="A0A1X1P6C9"/>
<accession>A0A1X1P6C9</accession>
<proteinExistence type="predicted"/>
<protein>
    <submittedName>
        <fullName evidence="1">Uncharacterized protein</fullName>
    </submittedName>
</protein>
<comment type="caution">
    <text evidence="1">The sequence shown here is derived from an EMBL/GenBank/DDBJ whole genome shotgun (WGS) entry which is preliminary data.</text>
</comment>